<proteinExistence type="predicted"/>
<dbReference type="SMART" id="SM00587">
    <property type="entry name" value="CHK"/>
    <property type="match status" value="1"/>
</dbReference>
<evidence type="ECO:0000259" key="1">
    <source>
        <dbReference type="SMART" id="SM00587"/>
    </source>
</evidence>
<dbReference type="SUPFAM" id="SSF56112">
    <property type="entry name" value="Protein kinase-like (PK-like)"/>
    <property type="match status" value="1"/>
</dbReference>
<dbReference type="Proteomes" id="UP001168821">
    <property type="component" value="Unassembled WGS sequence"/>
</dbReference>
<dbReference type="InterPro" id="IPR011009">
    <property type="entry name" value="Kinase-like_dom_sf"/>
</dbReference>
<dbReference type="AlphaFoldDB" id="A0AA38MT90"/>
<dbReference type="Gene3D" id="3.90.1200.10">
    <property type="match status" value="1"/>
</dbReference>
<keyword evidence="3" id="KW-1185">Reference proteome</keyword>
<evidence type="ECO:0000313" key="2">
    <source>
        <dbReference type="EMBL" id="KAJ3666353.1"/>
    </source>
</evidence>
<sequence>MESEIRTWLNIILKENINDFTLKILGNTKKGEGYIGDIFFVTLTSVSSRPSSAYNLVVKCSKKSEVFRKKVPTEKAFTTEIYMYQEIFPTFTQFQLQHGIPHPFKCVPKCYGSLAVDNREVIVLENLKTKGYTLWDKRKPFTRKHIELVLEEYAKFNSVSIAMKDQQPEKFQKITDNLINVFQDFLKATNCEILFGTVIDEIHDLLKKDVDEHTLNVWKSLKNKIKFIFFEMIQETTGMKVIRHGDCWCNNFMFKQSRENNMIPAEVVILDWQFSTYSLLVLDLCYFIFANISEEDIYELNVIVDYYYEKLKFYTEQLGSDLTMLYSRKEFLSDFEKYSKFGILLSTLTNKISATKENEVLDIADAVENCNDFGRAFNYEVENRSALKDRSRYLVQYVVANKLI</sequence>
<protein>
    <recommendedName>
        <fullName evidence="1">CHK kinase-like domain-containing protein</fullName>
    </recommendedName>
</protein>
<name>A0AA38MT90_9CUCU</name>
<reference evidence="2" key="1">
    <citation type="journal article" date="2023" name="G3 (Bethesda)">
        <title>Whole genome assemblies of Zophobas morio and Tenebrio molitor.</title>
        <authorList>
            <person name="Kaur S."/>
            <person name="Stinson S.A."/>
            <person name="diCenzo G.C."/>
        </authorList>
    </citation>
    <scope>NUCLEOTIDE SEQUENCE</scope>
    <source>
        <strain evidence="2">QUZm001</strain>
    </source>
</reference>
<dbReference type="InterPro" id="IPR015897">
    <property type="entry name" value="CHK_kinase-like"/>
</dbReference>
<dbReference type="Pfam" id="PF02958">
    <property type="entry name" value="EcKL"/>
    <property type="match status" value="1"/>
</dbReference>
<gene>
    <name evidence="2" type="ORF">Zmor_001799</name>
</gene>
<evidence type="ECO:0000313" key="3">
    <source>
        <dbReference type="Proteomes" id="UP001168821"/>
    </source>
</evidence>
<comment type="caution">
    <text evidence="2">The sequence shown here is derived from an EMBL/GenBank/DDBJ whole genome shotgun (WGS) entry which is preliminary data.</text>
</comment>
<feature type="domain" description="CHK kinase-like" evidence="1">
    <location>
        <begin position="122"/>
        <end position="317"/>
    </location>
</feature>
<accession>A0AA38MT90</accession>
<dbReference type="PANTHER" id="PTHR11012">
    <property type="entry name" value="PROTEIN KINASE-LIKE DOMAIN-CONTAINING"/>
    <property type="match status" value="1"/>
</dbReference>
<dbReference type="PANTHER" id="PTHR11012:SF30">
    <property type="entry name" value="PROTEIN KINASE-LIKE DOMAIN-CONTAINING"/>
    <property type="match status" value="1"/>
</dbReference>
<dbReference type="EMBL" id="JALNTZ010000001">
    <property type="protein sequence ID" value="KAJ3666353.1"/>
    <property type="molecule type" value="Genomic_DNA"/>
</dbReference>
<organism evidence="2 3">
    <name type="scientific">Zophobas morio</name>
    <dbReference type="NCBI Taxonomy" id="2755281"/>
    <lineage>
        <taxon>Eukaryota</taxon>
        <taxon>Metazoa</taxon>
        <taxon>Ecdysozoa</taxon>
        <taxon>Arthropoda</taxon>
        <taxon>Hexapoda</taxon>
        <taxon>Insecta</taxon>
        <taxon>Pterygota</taxon>
        <taxon>Neoptera</taxon>
        <taxon>Endopterygota</taxon>
        <taxon>Coleoptera</taxon>
        <taxon>Polyphaga</taxon>
        <taxon>Cucujiformia</taxon>
        <taxon>Tenebrionidae</taxon>
        <taxon>Zophobas</taxon>
    </lineage>
</organism>
<dbReference type="InterPro" id="IPR004119">
    <property type="entry name" value="EcKL"/>
</dbReference>